<proteinExistence type="predicted"/>
<dbReference type="PANTHER" id="PTHR43833">
    <property type="entry name" value="POTASSIUM CHANNEL PROTEIN 2-RELATED-RELATED"/>
    <property type="match status" value="1"/>
</dbReference>
<accession>A0ABT2RLQ6</accession>
<comment type="caution">
    <text evidence="3">The sequence shown here is derived from an EMBL/GenBank/DDBJ whole genome shotgun (WGS) entry which is preliminary data.</text>
</comment>
<evidence type="ECO:0000313" key="3">
    <source>
        <dbReference type="EMBL" id="MCU6686226.1"/>
    </source>
</evidence>
<dbReference type="Pfam" id="PF02080">
    <property type="entry name" value="TrkA_C"/>
    <property type="match status" value="1"/>
</dbReference>
<reference evidence="3 4" key="1">
    <citation type="journal article" date="2021" name="ISME Commun">
        <title>Automated analysis of genomic sequences facilitates high-throughput and comprehensive description of bacteria.</title>
        <authorList>
            <person name="Hitch T.C.A."/>
        </authorList>
    </citation>
    <scope>NUCLEOTIDE SEQUENCE [LARGE SCALE GENOMIC DNA]</scope>
    <source>
        <strain evidence="3 4">Sanger_03</strain>
    </source>
</reference>
<dbReference type="PROSITE" id="PS51202">
    <property type="entry name" value="RCK_C"/>
    <property type="match status" value="1"/>
</dbReference>
<dbReference type="PROSITE" id="PS51201">
    <property type="entry name" value="RCK_N"/>
    <property type="match status" value="1"/>
</dbReference>
<sequence>MKKQFAVFGLGNFGISVAITLQNLGCEVVVADGSMERIQEIADSVSYAVKGDITDPELMHSIGTRNLDGAIIAISENMEASIMATMLAKEEGVPYVLAKAQNEIHATILRKIGADAIVYPEREMGARVAKNLVSADFADWITLSPECSVVETAVPKKWVGRTLRELDVRKRHDVSVVGYTLQGKTEVNPDPDMPLQEEMILILIGTNLALREFGKE</sequence>
<evidence type="ECO:0000259" key="2">
    <source>
        <dbReference type="PROSITE" id="PS51202"/>
    </source>
</evidence>
<organism evidence="3 4">
    <name type="scientific">Dorea acetigenes</name>
    <dbReference type="NCBI Taxonomy" id="2981787"/>
    <lineage>
        <taxon>Bacteria</taxon>
        <taxon>Bacillati</taxon>
        <taxon>Bacillota</taxon>
        <taxon>Clostridia</taxon>
        <taxon>Lachnospirales</taxon>
        <taxon>Lachnospiraceae</taxon>
        <taxon>Dorea</taxon>
    </lineage>
</organism>
<protein>
    <submittedName>
        <fullName evidence="3">TrkA family potassium uptake protein</fullName>
    </submittedName>
</protein>
<dbReference type="InterPro" id="IPR003148">
    <property type="entry name" value="RCK_N"/>
</dbReference>
<dbReference type="Pfam" id="PF02254">
    <property type="entry name" value="TrkA_N"/>
    <property type="match status" value="1"/>
</dbReference>
<feature type="domain" description="RCK N-terminal" evidence="1">
    <location>
        <begin position="2"/>
        <end position="118"/>
    </location>
</feature>
<dbReference type="Gene3D" id="3.30.70.1450">
    <property type="entry name" value="Regulator of K+ conductance, C-terminal domain"/>
    <property type="match status" value="1"/>
</dbReference>
<gene>
    <name evidence="3" type="ORF">OCV99_06585</name>
</gene>
<feature type="domain" description="RCK C-terminal" evidence="2">
    <location>
        <begin position="135"/>
        <end position="216"/>
    </location>
</feature>
<dbReference type="InterPro" id="IPR036291">
    <property type="entry name" value="NAD(P)-bd_dom_sf"/>
</dbReference>
<dbReference type="RefSeq" id="WP_158369307.1">
    <property type="nucleotide sequence ID" value="NZ_JAOQJU010000005.1"/>
</dbReference>
<dbReference type="Gene3D" id="3.40.50.720">
    <property type="entry name" value="NAD(P)-binding Rossmann-like Domain"/>
    <property type="match status" value="1"/>
</dbReference>
<dbReference type="InterPro" id="IPR006037">
    <property type="entry name" value="RCK_C"/>
</dbReference>
<evidence type="ECO:0000313" key="4">
    <source>
        <dbReference type="Proteomes" id="UP001652431"/>
    </source>
</evidence>
<dbReference type="SUPFAM" id="SSF116726">
    <property type="entry name" value="TrkA C-terminal domain-like"/>
    <property type="match status" value="1"/>
</dbReference>
<dbReference type="PANTHER" id="PTHR43833:SF7">
    <property type="entry name" value="KTR SYSTEM POTASSIUM UPTAKE PROTEIN C"/>
    <property type="match status" value="1"/>
</dbReference>
<dbReference type="SUPFAM" id="SSF51735">
    <property type="entry name" value="NAD(P)-binding Rossmann-fold domains"/>
    <property type="match status" value="1"/>
</dbReference>
<dbReference type="InterPro" id="IPR036721">
    <property type="entry name" value="RCK_C_sf"/>
</dbReference>
<dbReference type="InterPro" id="IPR050721">
    <property type="entry name" value="Trk_Ktr_HKT_K-transport"/>
</dbReference>
<dbReference type="EMBL" id="JAOQJU010000005">
    <property type="protein sequence ID" value="MCU6686226.1"/>
    <property type="molecule type" value="Genomic_DNA"/>
</dbReference>
<keyword evidence="4" id="KW-1185">Reference proteome</keyword>
<name>A0ABT2RLQ6_9FIRM</name>
<dbReference type="Proteomes" id="UP001652431">
    <property type="component" value="Unassembled WGS sequence"/>
</dbReference>
<evidence type="ECO:0000259" key="1">
    <source>
        <dbReference type="PROSITE" id="PS51201"/>
    </source>
</evidence>